<sequence length="120" mass="13765">MSKSIIRDKAKSFAIRIIHLYQYLRTEKSEFVLSKQLLRSGTSIGANLTEQEFAISQADYLSKTSIALKEAAETDYWIDLLHETKYLTQVEYEAISKDVKELISMLVKAVKTIREKSNNS</sequence>
<dbReference type="SUPFAM" id="SSF158446">
    <property type="entry name" value="IVS-encoded protein-like"/>
    <property type="match status" value="1"/>
</dbReference>
<comment type="caution">
    <text evidence="1">The sequence shown here is derived from an EMBL/GenBank/DDBJ whole genome shotgun (WGS) entry which is preliminary data.</text>
</comment>
<dbReference type="InterPro" id="IPR012657">
    <property type="entry name" value="23S_rRNA-intervening_sequence"/>
</dbReference>
<evidence type="ECO:0000313" key="2">
    <source>
        <dbReference type="Proteomes" id="UP001311730"/>
    </source>
</evidence>
<proteinExistence type="predicted"/>
<name>A0ABU5Z745_9FLAO</name>
<gene>
    <name evidence="1" type="ORF">VJJ08_01475</name>
</gene>
<dbReference type="Proteomes" id="UP001311730">
    <property type="component" value="Unassembled WGS sequence"/>
</dbReference>
<accession>A0ABU5Z745</accession>
<dbReference type="EMBL" id="JAYKBW010000002">
    <property type="protein sequence ID" value="MEB3073972.1"/>
    <property type="molecule type" value="Genomic_DNA"/>
</dbReference>
<dbReference type="PANTHER" id="PTHR38471:SF2">
    <property type="entry name" value="FOUR HELIX BUNDLE PROTEIN"/>
    <property type="match status" value="1"/>
</dbReference>
<evidence type="ECO:0000313" key="1">
    <source>
        <dbReference type="EMBL" id="MEB3073972.1"/>
    </source>
</evidence>
<dbReference type="Gene3D" id="1.20.1440.60">
    <property type="entry name" value="23S rRNA-intervening sequence"/>
    <property type="match status" value="1"/>
</dbReference>
<dbReference type="PANTHER" id="PTHR38471">
    <property type="entry name" value="FOUR HELIX BUNDLE PROTEIN"/>
    <property type="match status" value="1"/>
</dbReference>
<dbReference type="Pfam" id="PF05635">
    <property type="entry name" value="23S_rRNA_IVP"/>
    <property type="match status" value="1"/>
</dbReference>
<keyword evidence="2" id="KW-1185">Reference proteome</keyword>
<reference evidence="1 2" key="1">
    <citation type="submission" date="2023-12" db="EMBL/GenBank/DDBJ databases">
        <title>Genomic sequences of Capnocytophaga and Parvimonas strains.</title>
        <authorList>
            <person name="Watt R.M."/>
            <person name="Wang M."/>
            <person name="Yang T."/>
            <person name="Tong W.M."/>
        </authorList>
    </citation>
    <scope>NUCLEOTIDE SEQUENCE [LARGE SCALE GENOMIC DNA]</scope>
    <source>
        <strain evidence="1 2">CCUG 13096</strain>
    </source>
</reference>
<dbReference type="NCBIfam" id="TIGR02436">
    <property type="entry name" value="four helix bundle protein"/>
    <property type="match status" value="1"/>
</dbReference>
<dbReference type="InterPro" id="IPR036583">
    <property type="entry name" value="23S_rRNA_IVS_sf"/>
</dbReference>
<dbReference type="RefSeq" id="WP_323982469.1">
    <property type="nucleotide sequence ID" value="NZ_JAYKBW010000002.1"/>
</dbReference>
<protein>
    <submittedName>
        <fullName evidence="1">Four helix bundle protein</fullName>
    </submittedName>
</protein>
<dbReference type="PIRSF" id="PIRSF035652">
    <property type="entry name" value="CHP02436"/>
    <property type="match status" value="1"/>
</dbReference>
<organism evidence="1 2">
    <name type="scientific">Capnocytophaga gingivalis</name>
    <dbReference type="NCBI Taxonomy" id="1017"/>
    <lineage>
        <taxon>Bacteria</taxon>
        <taxon>Pseudomonadati</taxon>
        <taxon>Bacteroidota</taxon>
        <taxon>Flavobacteriia</taxon>
        <taxon>Flavobacteriales</taxon>
        <taxon>Flavobacteriaceae</taxon>
        <taxon>Capnocytophaga</taxon>
    </lineage>
</organism>